<dbReference type="PANTHER" id="PTHR43777:SF1">
    <property type="entry name" value="MOLYBDENUM COFACTOR CYTIDYLYLTRANSFERASE"/>
    <property type="match status" value="1"/>
</dbReference>
<dbReference type="PANTHER" id="PTHR43777">
    <property type="entry name" value="MOLYBDENUM COFACTOR CYTIDYLYLTRANSFERASE"/>
    <property type="match status" value="1"/>
</dbReference>
<keyword evidence="4" id="KW-1185">Reference proteome</keyword>
<dbReference type="Proteomes" id="UP000620596">
    <property type="component" value="Unassembled WGS sequence"/>
</dbReference>
<reference evidence="3" key="2">
    <citation type="submission" date="2020-09" db="EMBL/GenBank/DDBJ databases">
        <authorList>
            <person name="Sun Q."/>
            <person name="Zhou Y."/>
        </authorList>
    </citation>
    <scope>NUCLEOTIDE SEQUENCE</scope>
    <source>
        <strain evidence="3">CGMCC 1.15322</strain>
    </source>
</reference>
<name>A0A916S780_9BURK</name>
<evidence type="ECO:0000259" key="2">
    <source>
        <dbReference type="Pfam" id="PF12804"/>
    </source>
</evidence>
<dbReference type="GO" id="GO:0016779">
    <property type="term" value="F:nucleotidyltransferase activity"/>
    <property type="evidence" value="ECO:0007669"/>
    <property type="project" value="UniProtKB-ARBA"/>
</dbReference>
<organism evidence="3 4">
    <name type="scientific">Polaromonas eurypsychrophila</name>
    <dbReference type="NCBI Taxonomy" id="1614635"/>
    <lineage>
        <taxon>Bacteria</taxon>
        <taxon>Pseudomonadati</taxon>
        <taxon>Pseudomonadota</taxon>
        <taxon>Betaproteobacteria</taxon>
        <taxon>Burkholderiales</taxon>
        <taxon>Comamonadaceae</taxon>
        <taxon>Polaromonas</taxon>
    </lineage>
</organism>
<dbReference type="Pfam" id="PF12804">
    <property type="entry name" value="NTP_transf_3"/>
    <property type="match status" value="1"/>
</dbReference>
<proteinExistence type="predicted"/>
<dbReference type="SUPFAM" id="SSF53448">
    <property type="entry name" value="Nucleotide-diphospho-sugar transferases"/>
    <property type="match status" value="1"/>
</dbReference>
<dbReference type="InterPro" id="IPR029044">
    <property type="entry name" value="Nucleotide-diphossugar_trans"/>
</dbReference>
<sequence>MSPPFPPSSAPVVIVLAAGRGERFSASGGSVHKLAALLAGRPVLEHVLAAVRSSGLPHHLVQADASRPGMGDSIAAGVRATADAPGWLILPADLPLVCGESLRAVAAALAQHAAAVPMYQGTRGHPVGFSVACRGGLLNLKGNQGAAPVLRAYQAMNSIAFLELDDIGIVTDIDTVEDLERAEVLLAAR</sequence>
<dbReference type="RefSeq" id="WP_188705986.1">
    <property type="nucleotide sequence ID" value="NZ_BMIG01000001.1"/>
</dbReference>
<reference evidence="3" key="1">
    <citation type="journal article" date="2014" name="Int. J. Syst. Evol. Microbiol.">
        <title>Complete genome sequence of Corynebacterium casei LMG S-19264T (=DSM 44701T), isolated from a smear-ripened cheese.</title>
        <authorList>
            <consortium name="US DOE Joint Genome Institute (JGI-PGF)"/>
            <person name="Walter F."/>
            <person name="Albersmeier A."/>
            <person name="Kalinowski J."/>
            <person name="Ruckert C."/>
        </authorList>
    </citation>
    <scope>NUCLEOTIDE SEQUENCE</scope>
    <source>
        <strain evidence="3">CGMCC 1.15322</strain>
    </source>
</reference>
<evidence type="ECO:0000256" key="1">
    <source>
        <dbReference type="ARBA" id="ARBA00022842"/>
    </source>
</evidence>
<dbReference type="Gene3D" id="3.90.550.10">
    <property type="entry name" value="Spore Coat Polysaccharide Biosynthesis Protein SpsA, Chain A"/>
    <property type="match status" value="1"/>
</dbReference>
<evidence type="ECO:0000313" key="4">
    <source>
        <dbReference type="Proteomes" id="UP000620596"/>
    </source>
</evidence>
<dbReference type="EMBL" id="BMIG01000001">
    <property type="protein sequence ID" value="GGA86335.1"/>
    <property type="molecule type" value="Genomic_DNA"/>
</dbReference>
<protein>
    <recommendedName>
        <fullName evidence="2">MobA-like NTP transferase domain-containing protein</fullName>
    </recommendedName>
</protein>
<comment type="caution">
    <text evidence="3">The sequence shown here is derived from an EMBL/GenBank/DDBJ whole genome shotgun (WGS) entry which is preliminary data.</text>
</comment>
<evidence type="ECO:0000313" key="3">
    <source>
        <dbReference type="EMBL" id="GGA86335.1"/>
    </source>
</evidence>
<dbReference type="AlphaFoldDB" id="A0A916S780"/>
<keyword evidence="1" id="KW-0460">Magnesium</keyword>
<accession>A0A916S780</accession>
<gene>
    <name evidence="3" type="ORF">GCM10011496_03660</name>
</gene>
<dbReference type="CDD" id="cd04182">
    <property type="entry name" value="GT_2_like_f"/>
    <property type="match status" value="1"/>
</dbReference>
<feature type="domain" description="MobA-like NTP transferase" evidence="2">
    <location>
        <begin position="56"/>
        <end position="154"/>
    </location>
</feature>
<dbReference type="InterPro" id="IPR025877">
    <property type="entry name" value="MobA-like_NTP_Trfase"/>
</dbReference>